<dbReference type="PANTHER" id="PTHR47534">
    <property type="entry name" value="YALI0E05731P"/>
    <property type="match status" value="1"/>
</dbReference>
<dbReference type="PANTHER" id="PTHR47534:SF3">
    <property type="entry name" value="ALCOHOL DEHYDROGENASE-LIKE C-TERMINAL DOMAIN-CONTAINING PROTEIN"/>
    <property type="match status" value="1"/>
</dbReference>
<protein>
    <submittedName>
        <fullName evidence="2">Uncharacterized protein</fullName>
    </submittedName>
</protein>
<dbReference type="InterPro" id="IPR036291">
    <property type="entry name" value="NAD(P)-bd_dom_sf"/>
</dbReference>
<evidence type="ECO:0000313" key="3">
    <source>
        <dbReference type="Proteomes" id="UP001433268"/>
    </source>
</evidence>
<dbReference type="InterPro" id="IPR002347">
    <property type="entry name" value="SDR_fam"/>
</dbReference>
<dbReference type="SUPFAM" id="SSF51735">
    <property type="entry name" value="NAD(P)-binding Rossmann-fold domains"/>
    <property type="match status" value="1"/>
</dbReference>
<accession>A0ABR1X862</accession>
<dbReference type="GeneID" id="92039453"/>
<gene>
    <name evidence="2" type="ORF">PG997_002078</name>
</gene>
<name>A0ABR1X862_9PEZI</name>
<sequence length="369" mass="40390">MHQPRHTHLVLNYILLNAPLNNLDPNPTMVSLEEMRASNARIATSLPSGLVALFVGATSGIGSTTLKHFARRTQQPRIYFVGRRRDEGERIQAELEKLNPRGEYHFVQQDVSLLKNVDEVCRYIQSRESAINLLYLTCGSLITKTQTAEGLHYPMALMYYARTRFIVNLLPNLKKAHSLRRVVTVGAGGKEGPVIPSDWQANNMSIISFRPHAASMTTLSLLAVAKKEASPEVSFIHVYPGFVKTGMSRELTGIVSAITKVLFTPVMALLQIPIKETGERQLYFATSARFPPGLSQDADGILLGQGVHAATGADGTLGGGVYSIDYEGEGTSSNVRDVLDALVKDGTADKLSEHTEEEFRRITGSAAIK</sequence>
<dbReference type="InterPro" id="IPR052228">
    <property type="entry name" value="Sec_Metab_Biosynth_Oxidored"/>
</dbReference>
<evidence type="ECO:0000313" key="2">
    <source>
        <dbReference type="EMBL" id="KAK8091717.1"/>
    </source>
</evidence>
<dbReference type="EMBL" id="JAQQWN010000003">
    <property type="protein sequence ID" value="KAK8091717.1"/>
    <property type="molecule type" value="Genomic_DNA"/>
</dbReference>
<evidence type="ECO:0000256" key="1">
    <source>
        <dbReference type="ARBA" id="ARBA00023002"/>
    </source>
</evidence>
<dbReference type="Proteomes" id="UP001433268">
    <property type="component" value="Unassembled WGS sequence"/>
</dbReference>
<reference evidence="2 3" key="1">
    <citation type="submission" date="2023-01" db="EMBL/GenBank/DDBJ databases">
        <title>Analysis of 21 Apiospora genomes using comparative genomics revels a genus with tremendous synthesis potential of carbohydrate active enzymes and secondary metabolites.</title>
        <authorList>
            <person name="Sorensen T."/>
        </authorList>
    </citation>
    <scope>NUCLEOTIDE SEQUENCE [LARGE SCALE GENOMIC DNA]</scope>
    <source>
        <strain evidence="2 3">CBS 114990</strain>
    </source>
</reference>
<dbReference type="Pfam" id="PF00106">
    <property type="entry name" value="adh_short"/>
    <property type="match status" value="1"/>
</dbReference>
<proteinExistence type="predicted"/>
<dbReference type="Gene3D" id="3.40.50.720">
    <property type="entry name" value="NAD(P)-binding Rossmann-like Domain"/>
    <property type="match status" value="1"/>
</dbReference>
<dbReference type="RefSeq" id="XP_066673689.1">
    <property type="nucleotide sequence ID" value="XM_066806393.1"/>
</dbReference>
<organism evidence="2 3">
    <name type="scientific">Apiospora hydei</name>
    <dbReference type="NCBI Taxonomy" id="1337664"/>
    <lineage>
        <taxon>Eukaryota</taxon>
        <taxon>Fungi</taxon>
        <taxon>Dikarya</taxon>
        <taxon>Ascomycota</taxon>
        <taxon>Pezizomycotina</taxon>
        <taxon>Sordariomycetes</taxon>
        <taxon>Xylariomycetidae</taxon>
        <taxon>Amphisphaeriales</taxon>
        <taxon>Apiosporaceae</taxon>
        <taxon>Apiospora</taxon>
    </lineage>
</organism>
<keyword evidence="1" id="KW-0560">Oxidoreductase</keyword>
<comment type="caution">
    <text evidence="2">The sequence shown here is derived from an EMBL/GenBank/DDBJ whole genome shotgun (WGS) entry which is preliminary data.</text>
</comment>
<keyword evidence="3" id="KW-1185">Reference proteome</keyword>